<sequence length="341" mass="37725">MKKKFIALLLLIIGAITLGIAVQHYSGLLYQAPILKVKDVQKQDNQLTISGRLVNHHQENITIKVDTNAVSALTIDFKQGQQLLLNHNKEEIITEKQDGIVVCLLLIFLGFVLILGEVAGMRALLGLLLNLALLFALLKLDTSFLQIPTLGLMFIYGVCSIIITFLANYGIKAFRSDLIITTCGIVLGGFLICFLALKAFENNGIRFEEMQFLTRPYLGVFYGSLLVGGIGAAVDMVVTLVSSLKELIYQQPTITQKELLRSGQRIAQDVTSSMINVLLFAYLSGSIPMLVFYLKNGWPFVATLQLHLSLELLRAFCGAFTILLSIPASLLCVIFERRRKA</sequence>
<keyword evidence="1" id="KW-0812">Transmembrane</keyword>
<feature type="transmembrane region" description="Helical" evidence="1">
    <location>
        <begin position="123"/>
        <end position="140"/>
    </location>
</feature>
<keyword evidence="1" id="KW-1133">Transmembrane helix</keyword>
<gene>
    <name evidence="2" type="ORF">JZO76_04780</name>
</gene>
<dbReference type="PANTHER" id="PTHR41771:SF1">
    <property type="entry name" value="MEMBRANE PROTEIN"/>
    <property type="match status" value="1"/>
</dbReference>
<name>A0ABS3H5W6_9ENTE</name>
<comment type="caution">
    <text evidence="2">The sequence shown here is derived from an EMBL/GenBank/DDBJ whole genome shotgun (WGS) entry which is preliminary data.</text>
</comment>
<evidence type="ECO:0000313" key="2">
    <source>
        <dbReference type="EMBL" id="MBO0448846.1"/>
    </source>
</evidence>
<protein>
    <submittedName>
        <fullName evidence="2">YibE/F family protein</fullName>
    </submittedName>
</protein>
<dbReference type="InterPro" id="IPR012507">
    <property type="entry name" value="YibE_F"/>
</dbReference>
<proteinExistence type="predicted"/>
<dbReference type="Pfam" id="PF07907">
    <property type="entry name" value="YibE_F"/>
    <property type="match status" value="1"/>
</dbReference>
<feature type="transmembrane region" description="Helical" evidence="1">
    <location>
        <begin position="99"/>
        <end position="116"/>
    </location>
</feature>
<feature type="transmembrane region" description="Helical" evidence="1">
    <location>
        <begin position="220"/>
        <end position="241"/>
    </location>
</feature>
<dbReference type="Proteomes" id="UP000664256">
    <property type="component" value="Unassembled WGS sequence"/>
</dbReference>
<keyword evidence="3" id="KW-1185">Reference proteome</keyword>
<evidence type="ECO:0000256" key="1">
    <source>
        <dbReference type="SAM" id="Phobius"/>
    </source>
</evidence>
<dbReference type="EMBL" id="JAFLVT010000006">
    <property type="protein sequence ID" value="MBO0448846.1"/>
    <property type="molecule type" value="Genomic_DNA"/>
</dbReference>
<organism evidence="2 3">
    <name type="scientific">Candidatus Enterococcus myersii</name>
    <dbReference type="NCBI Taxonomy" id="2815322"/>
    <lineage>
        <taxon>Bacteria</taxon>
        <taxon>Bacillati</taxon>
        <taxon>Bacillota</taxon>
        <taxon>Bacilli</taxon>
        <taxon>Lactobacillales</taxon>
        <taxon>Enterococcaceae</taxon>
        <taxon>Enterococcus</taxon>
    </lineage>
</organism>
<dbReference type="PANTHER" id="PTHR41771">
    <property type="entry name" value="MEMBRANE PROTEIN-RELATED"/>
    <property type="match status" value="1"/>
</dbReference>
<feature type="transmembrane region" description="Helical" evidence="1">
    <location>
        <begin position="274"/>
        <end position="293"/>
    </location>
</feature>
<feature type="transmembrane region" description="Helical" evidence="1">
    <location>
        <begin position="178"/>
        <end position="200"/>
    </location>
</feature>
<evidence type="ECO:0000313" key="3">
    <source>
        <dbReference type="Proteomes" id="UP000664256"/>
    </source>
</evidence>
<feature type="transmembrane region" description="Helical" evidence="1">
    <location>
        <begin position="313"/>
        <end position="335"/>
    </location>
</feature>
<dbReference type="RefSeq" id="WP_206903038.1">
    <property type="nucleotide sequence ID" value="NZ_JAFLVT010000006.1"/>
</dbReference>
<feature type="transmembrane region" description="Helical" evidence="1">
    <location>
        <begin position="152"/>
        <end position="171"/>
    </location>
</feature>
<keyword evidence="1" id="KW-0472">Membrane</keyword>
<reference evidence="2 3" key="1">
    <citation type="submission" date="2021-03" db="EMBL/GenBank/DDBJ databases">
        <title>Enterococcal diversity collection.</title>
        <authorList>
            <person name="Gilmore M.S."/>
            <person name="Schwartzman J."/>
            <person name="Van Tyne D."/>
            <person name="Martin M."/>
            <person name="Earl A.M."/>
            <person name="Manson A.L."/>
            <person name="Straub T."/>
            <person name="Salamzade R."/>
            <person name="Saavedra J."/>
            <person name="Lebreton F."/>
            <person name="Prichula J."/>
            <person name="Schaufler K."/>
            <person name="Gaca A."/>
            <person name="Sgardioli B."/>
            <person name="Wagenaar J."/>
            <person name="Strong T."/>
        </authorList>
    </citation>
    <scope>NUCLEOTIDE SEQUENCE [LARGE SCALE GENOMIC DNA]</scope>
    <source>
        <strain evidence="2 3">MJM12</strain>
    </source>
</reference>
<accession>A0ABS3H5W6</accession>